<comment type="caution">
    <text evidence="2">The sequence shown here is derived from an EMBL/GenBank/DDBJ whole genome shotgun (WGS) entry which is preliminary data.</text>
</comment>
<evidence type="ECO:0000313" key="2">
    <source>
        <dbReference type="EMBL" id="EGH29166.1"/>
    </source>
</evidence>
<dbReference type="HOGENOM" id="CLU_3102858_0_0_6"/>
<dbReference type="EMBL" id="AEAH01000420">
    <property type="protein sequence ID" value="EGH29166.1"/>
    <property type="molecule type" value="Genomic_DNA"/>
</dbReference>
<proteinExistence type="predicted"/>
<feature type="region of interest" description="Disordered" evidence="1">
    <location>
        <begin position="1"/>
        <end position="20"/>
    </location>
</feature>
<name>F3FG30_PSESX</name>
<sequence>MLQQKRRSGPRHAVSPVDNGAEYIETEKPYLFHSGHIALPNRAQSLIVLQN</sequence>
<dbReference type="AlphaFoldDB" id="F3FG30"/>
<gene>
    <name evidence="2" type="ORF">PSYJA_09385</name>
</gene>
<organism evidence="2 3">
    <name type="scientific">Pseudomonas syringae pv. japonica str. M301072</name>
    <dbReference type="NCBI Taxonomy" id="629262"/>
    <lineage>
        <taxon>Bacteria</taxon>
        <taxon>Pseudomonadati</taxon>
        <taxon>Pseudomonadota</taxon>
        <taxon>Gammaproteobacteria</taxon>
        <taxon>Pseudomonadales</taxon>
        <taxon>Pseudomonadaceae</taxon>
        <taxon>Pseudomonas</taxon>
        <taxon>Pseudomonas syringae</taxon>
    </lineage>
</organism>
<accession>F3FG30</accession>
<dbReference type="Proteomes" id="UP000004471">
    <property type="component" value="Unassembled WGS sequence"/>
</dbReference>
<feature type="compositionally biased region" description="Basic residues" evidence="1">
    <location>
        <begin position="1"/>
        <end position="10"/>
    </location>
</feature>
<evidence type="ECO:0000313" key="3">
    <source>
        <dbReference type="Proteomes" id="UP000004471"/>
    </source>
</evidence>
<reference evidence="2 3" key="1">
    <citation type="journal article" date="2011" name="PLoS Pathog.">
        <title>Dynamic evolution of pathogenicity revealed by sequencing and comparative genomics of 19 Pseudomonas syringae isolates.</title>
        <authorList>
            <person name="Baltrus D.A."/>
            <person name="Nishimura M.T."/>
            <person name="Romanchuk A."/>
            <person name="Chang J.H."/>
            <person name="Mukhtar M.S."/>
            <person name="Cherkis K."/>
            <person name="Roach J."/>
            <person name="Grant S.R."/>
            <person name="Jones C.D."/>
            <person name="Dangl J.L."/>
        </authorList>
    </citation>
    <scope>NUCLEOTIDE SEQUENCE [LARGE SCALE GENOMIC DNA]</scope>
    <source>
        <strain evidence="3">M301072PT</strain>
    </source>
</reference>
<evidence type="ECO:0000256" key="1">
    <source>
        <dbReference type="SAM" id="MobiDB-lite"/>
    </source>
</evidence>
<protein>
    <submittedName>
        <fullName evidence="2">Uncharacterized protein</fullName>
    </submittedName>
</protein>